<evidence type="ECO:0000256" key="1">
    <source>
        <dbReference type="SAM" id="MobiDB-lite"/>
    </source>
</evidence>
<comment type="caution">
    <text evidence="3">The sequence shown here is derived from an EMBL/GenBank/DDBJ whole genome shotgun (WGS) entry which is preliminary data.</text>
</comment>
<keyword evidence="2" id="KW-0812">Transmembrane</keyword>
<dbReference type="AlphaFoldDB" id="A0A2J6X8Z9"/>
<proteinExistence type="predicted"/>
<evidence type="ECO:0000313" key="4">
    <source>
        <dbReference type="Proteomes" id="UP000243376"/>
    </source>
</evidence>
<accession>A0A2J6X8Z9</accession>
<dbReference type="EMBL" id="PNIQ01000319">
    <property type="protein sequence ID" value="PMP83727.1"/>
    <property type="molecule type" value="Genomic_DNA"/>
</dbReference>
<keyword evidence="2" id="KW-0472">Membrane</keyword>
<dbReference type="Proteomes" id="UP000243376">
    <property type="component" value="Unassembled WGS sequence"/>
</dbReference>
<organism evidence="3 4">
    <name type="scientific">Chloroflexus aggregans</name>
    <dbReference type="NCBI Taxonomy" id="152260"/>
    <lineage>
        <taxon>Bacteria</taxon>
        <taxon>Bacillati</taxon>
        <taxon>Chloroflexota</taxon>
        <taxon>Chloroflexia</taxon>
        <taxon>Chloroflexales</taxon>
        <taxon>Chloroflexineae</taxon>
        <taxon>Chloroflexaceae</taxon>
        <taxon>Chloroflexus</taxon>
    </lineage>
</organism>
<name>A0A2J6X8Z9_9CHLR</name>
<evidence type="ECO:0000256" key="2">
    <source>
        <dbReference type="SAM" id="Phobius"/>
    </source>
</evidence>
<sequence length="65" mass="7132">MSYRPTYSAPRYAPRPAQQTRTMAEPPLSRLMIAGLMVFIMLSLVVLLAGRVPFTPQPAPVTGNT</sequence>
<reference evidence="3 4" key="1">
    <citation type="submission" date="2018-01" db="EMBL/GenBank/DDBJ databases">
        <title>Metagenomic assembled genomes from two thermal pools in the Uzon Caldera, Kamchatka, Russia.</title>
        <authorList>
            <person name="Wilkins L."/>
            <person name="Ettinger C."/>
        </authorList>
    </citation>
    <scope>NUCLEOTIDE SEQUENCE [LARGE SCALE GENOMIC DNA]</scope>
    <source>
        <strain evidence="3">ZAV-02</strain>
    </source>
</reference>
<protein>
    <submittedName>
        <fullName evidence="3">Uncharacterized protein</fullName>
    </submittedName>
</protein>
<gene>
    <name evidence="3" type="ORF">C0184_04885</name>
</gene>
<feature type="region of interest" description="Disordered" evidence="1">
    <location>
        <begin position="1"/>
        <end position="21"/>
    </location>
</feature>
<evidence type="ECO:0000313" key="3">
    <source>
        <dbReference type="EMBL" id="PMP83727.1"/>
    </source>
</evidence>
<feature type="transmembrane region" description="Helical" evidence="2">
    <location>
        <begin position="31"/>
        <end position="50"/>
    </location>
</feature>
<feature type="non-terminal residue" evidence="3">
    <location>
        <position position="65"/>
    </location>
</feature>
<keyword evidence="2" id="KW-1133">Transmembrane helix</keyword>